<dbReference type="Gene3D" id="2.160.10.10">
    <property type="entry name" value="Hexapeptide repeat proteins"/>
    <property type="match status" value="1"/>
</dbReference>
<dbReference type="PANTHER" id="PTHR43584">
    <property type="entry name" value="NUCLEOTIDYL TRANSFERASE"/>
    <property type="match status" value="1"/>
</dbReference>
<dbReference type="InterPro" id="IPR005882">
    <property type="entry name" value="Bifunctional_GlmU"/>
</dbReference>
<evidence type="ECO:0000256" key="15">
    <source>
        <dbReference type="ARBA" id="ARBA00023268"/>
    </source>
</evidence>
<keyword evidence="8 23" id="KW-0808">Transferase</keyword>
<dbReference type="InterPro" id="IPR050065">
    <property type="entry name" value="GlmU-like"/>
</dbReference>
<comment type="caution">
    <text evidence="23">The sequence shown here is derived from an EMBL/GenBank/DDBJ whole genome shotgun (WGS) entry which is preliminary data.</text>
</comment>
<comment type="similarity">
    <text evidence="5">In the C-terminal section; belongs to the transferase hexapeptide repeat family.</text>
</comment>
<dbReference type="SUPFAM" id="SSF51161">
    <property type="entry name" value="Trimeric LpxA-like enzymes"/>
    <property type="match status" value="1"/>
</dbReference>
<dbReference type="InterPro" id="IPR011004">
    <property type="entry name" value="Trimer_LpxA-like_sf"/>
</dbReference>
<proteinExistence type="inferred from homology"/>
<evidence type="ECO:0000256" key="20">
    <source>
        <dbReference type="ARBA" id="ARBA00049628"/>
    </source>
</evidence>
<evidence type="ECO:0000256" key="5">
    <source>
        <dbReference type="ARBA" id="ARBA00007707"/>
    </source>
</evidence>
<keyword evidence="7" id="KW-0963">Cytoplasm</keyword>
<dbReference type="Pfam" id="PF00132">
    <property type="entry name" value="Hexapep"/>
    <property type="match status" value="1"/>
</dbReference>
<evidence type="ECO:0000256" key="1">
    <source>
        <dbReference type="ARBA" id="ARBA00001946"/>
    </source>
</evidence>
<comment type="function">
    <text evidence="20">Catalyzes the last two sequential reactions in the de novo biosynthetic pathway for UDP-N-acetylglucosamine (UDP-GlcNAc). The C-terminal domain catalyzes the transfer of acetyl group from acetyl coenzyme A to glucosamine-1-phosphate (GlcN-1-P) to produce N-acetylglucosamine-1-phosphate (GlcNAc-1-P), which is converted into UDP-GlcNAc by the transfer of uridine 5-monophosphate (from uridine 5-triphosphate), a reaction catalyzed by the N-terminal domain.</text>
</comment>
<dbReference type="Gene3D" id="3.90.550.10">
    <property type="entry name" value="Spore Coat Polysaccharide Biosynthesis Protein SpsA, Chain A"/>
    <property type="match status" value="1"/>
</dbReference>
<dbReference type="GO" id="GO:0071555">
    <property type="term" value="P:cell wall organization"/>
    <property type="evidence" value="ECO:0007669"/>
    <property type="project" value="UniProtKB-KW"/>
</dbReference>
<dbReference type="GO" id="GO:0009252">
    <property type="term" value="P:peptidoglycan biosynthetic process"/>
    <property type="evidence" value="ECO:0007669"/>
    <property type="project" value="UniProtKB-KW"/>
</dbReference>
<evidence type="ECO:0000256" key="4">
    <source>
        <dbReference type="ARBA" id="ARBA00005208"/>
    </source>
</evidence>
<dbReference type="EC" id="2.3.1.157" evidence="23"/>
<keyword evidence="9 23" id="KW-0548">Nucleotidyltransferase</keyword>
<dbReference type="NCBIfam" id="TIGR01173">
    <property type="entry name" value="glmU"/>
    <property type="match status" value="1"/>
</dbReference>
<dbReference type="Proteomes" id="UP000468638">
    <property type="component" value="Unassembled WGS sequence"/>
</dbReference>
<keyword evidence="17" id="KW-0961">Cell wall biogenesis/degradation</keyword>
<evidence type="ECO:0000256" key="17">
    <source>
        <dbReference type="ARBA" id="ARBA00023316"/>
    </source>
</evidence>
<comment type="subcellular location">
    <subcellularLocation>
        <location evidence="2">Cytoplasm</location>
    </subcellularLocation>
</comment>
<evidence type="ECO:0000313" key="24">
    <source>
        <dbReference type="Proteomes" id="UP000468638"/>
    </source>
</evidence>
<reference evidence="23 24" key="1">
    <citation type="submission" date="2019-11" db="EMBL/GenBank/DDBJ databases">
        <title>Genome sequences of 17 halophilic strains isolated from different environments.</title>
        <authorList>
            <person name="Furrow R.E."/>
        </authorList>
    </citation>
    <scope>NUCLEOTIDE SEQUENCE [LARGE SCALE GENOMIC DNA]</scope>
    <source>
        <strain evidence="23 24">22514_16_FS</strain>
    </source>
</reference>
<feature type="coiled-coil region" evidence="21">
    <location>
        <begin position="143"/>
        <end position="170"/>
    </location>
</feature>
<dbReference type="EC" id="2.7.7.23" evidence="23"/>
<name>A0A6I5A1S7_9BACI</name>
<keyword evidence="21" id="KW-0175">Coiled coil</keyword>
<keyword evidence="10" id="KW-0479">Metal-binding</keyword>
<dbReference type="OrthoDB" id="9775031at2"/>
<dbReference type="CDD" id="cd02540">
    <property type="entry name" value="GT2_GlmU_N_bac"/>
    <property type="match status" value="1"/>
</dbReference>
<dbReference type="GO" id="GO:0003977">
    <property type="term" value="F:UDP-N-acetylglucosamine diphosphorylase activity"/>
    <property type="evidence" value="ECO:0007669"/>
    <property type="project" value="UniProtKB-EC"/>
</dbReference>
<dbReference type="GO" id="GO:0006048">
    <property type="term" value="P:UDP-N-acetylglucosamine biosynthetic process"/>
    <property type="evidence" value="ECO:0007669"/>
    <property type="project" value="InterPro"/>
</dbReference>
<evidence type="ECO:0000256" key="3">
    <source>
        <dbReference type="ARBA" id="ARBA00005166"/>
    </source>
</evidence>
<evidence type="ECO:0000313" key="23">
    <source>
        <dbReference type="EMBL" id="MYL34660.1"/>
    </source>
</evidence>
<evidence type="ECO:0000256" key="16">
    <source>
        <dbReference type="ARBA" id="ARBA00023315"/>
    </source>
</evidence>
<evidence type="ECO:0000256" key="19">
    <source>
        <dbReference type="ARBA" id="ARBA00048493"/>
    </source>
</evidence>
<evidence type="ECO:0000256" key="21">
    <source>
        <dbReference type="SAM" id="Coils"/>
    </source>
</evidence>
<dbReference type="GO" id="GO:0019134">
    <property type="term" value="F:glucosamine-1-phosphate N-acetyltransferase activity"/>
    <property type="evidence" value="ECO:0007669"/>
    <property type="project" value="UniProtKB-EC"/>
</dbReference>
<evidence type="ECO:0000256" key="14">
    <source>
        <dbReference type="ARBA" id="ARBA00022984"/>
    </source>
</evidence>
<evidence type="ECO:0000256" key="13">
    <source>
        <dbReference type="ARBA" id="ARBA00022960"/>
    </source>
</evidence>
<accession>A0A6I5A1S7</accession>
<organism evidence="23 24">
    <name type="scientific">Pontibacillus yanchengensis</name>
    <dbReference type="NCBI Taxonomy" id="462910"/>
    <lineage>
        <taxon>Bacteria</taxon>
        <taxon>Bacillati</taxon>
        <taxon>Bacillota</taxon>
        <taxon>Bacilli</taxon>
        <taxon>Bacillales</taxon>
        <taxon>Bacillaceae</taxon>
        <taxon>Pontibacillus</taxon>
    </lineage>
</organism>
<evidence type="ECO:0000256" key="9">
    <source>
        <dbReference type="ARBA" id="ARBA00022695"/>
    </source>
</evidence>
<evidence type="ECO:0000256" key="11">
    <source>
        <dbReference type="ARBA" id="ARBA00022737"/>
    </source>
</evidence>
<keyword evidence="14" id="KW-0573">Peptidoglycan synthesis</keyword>
<keyword evidence="13" id="KW-0133">Cell shape</keyword>
<feature type="domain" description="Nucleotidyl transferase" evidence="22">
    <location>
        <begin position="6"/>
        <end position="210"/>
    </location>
</feature>
<keyword evidence="15" id="KW-0511">Multifunctional enzyme</keyword>
<evidence type="ECO:0000256" key="2">
    <source>
        <dbReference type="ARBA" id="ARBA00004496"/>
    </source>
</evidence>
<gene>
    <name evidence="23" type="primary">glmU</name>
    <name evidence="23" type="ORF">GLW05_13765</name>
</gene>
<keyword evidence="16 23" id="KW-0012">Acyltransferase</keyword>
<evidence type="ECO:0000259" key="22">
    <source>
        <dbReference type="Pfam" id="PF00483"/>
    </source>
</evidence>
<dbReference type="GO" id="GO:0000902">
    <property type="term" value="P:cell morphogenesis"/>
    <property type="evidence" value="ECO:0007669"/>
    <property type="project" value="InterPro"/>
</dbReference>
<dbReference type="EMBL" id="WMEQ01000010">
    <property type="protein sequence ID" value="MYL34660.1"/>
    <property type="molecule type" value="Genomic_DNA"/>
</dbReference>
<sequence length="327" mass="36102">MTQTFAVVLAAGKGSRMKSDLPKVLHPVCGKPMVQHITDKLTNLNFNQIVTVVGHKSDMVKKQLGDTVDYAMQNEQLGTAHAVKMAERQLAEKEGTTLIITGDTPLVTEETLEELLQHHQETNASATILTMNTEDPSGYGRIIRNNQGQVERIVEQKDASEEELAIKEVNSGIFCFDNKQLFTSLQKVSTNNNQSEYYLPDVIEILKNEGNIISASSTDDIEEGLGVNDRLQLSNAEQILRNRILDLHMTNGVTITDPSTAYIEADVTIGQDTTIEPRVHLRGKTKIGSSCVIGPDVDLIDFEAEDKTKISNFSMTNDLCKMPIGNE</sequence>
<dbReference type="InterPro" id="IPR001451">
    <property type="entry name" value="Hexapep"/>
</dbReference>
<evidence type="ECO:0000256" key="10">
    <source>
        <dbReference type="ARBA" id="ARBA00022723"/>
    </source>
</evidence>
<evidence type="ECO:0000256" key="18">
    <source>
        <dbReference type="ARBA" id="ARBA00048247"/>
    </source>
</evidence>
<dbReference type="RefSeq" id="WP_160849428.1">
    <property type="nucleotide sequence ID" value="NZ_WMEQ01000010.1"/>
</dbReference>
<comment type="pathway">
    <text evidence="4">Nucleotide-sugar biosynthesis; UDP-N-acetyl-alpha-D-glucosamine biosynthesis; UDP-N-acetyl-alpha-D-glucosamine from N-acetyl-alpha-D-glucosamine 1-phosphate: step 1/1.</text>
</comment>
<dbReference type="AlphaFoldDB" id="A0A6I5A1S7"/>
<evidence type="ECO:0000256" key="8">
    <source>
        <dbReference type="ARBA" id="ARBA00022679"/>
    </source>
</evidence>
<dbReference type="InterPro" id="IPR005835">
    <property type="entry name" value="NTP_transferase_dom"/>
</dbReference>
<evidence type="ECO:0000256" key="12">
    <source>
        <dbReference type="ARBA" id="ARBA00022842"/>
    </source>
</evidence>
<protein>
    <submittedName>
        <fullName evidence="23">UDP-N-acetylglucosamine diphosphorylase/glucosamine-1-phosphate N-acetyltransferase</fullName>
        <ecNumber evidence="23">2.3.1.157</ecNumber>
        <ecNumber evidence="23">2.7.7.23</ecNumber>
    </submittedName>
</protein>
<evidence type="ECO:0000256" key="7">
    <source>
        <dbReference type="ARBA" id="ARBA00022490"/>
    </source>
</evidence>
<keyword evidence="11" id="KW-0677">Repeat</keyword>
<dbReference type="PANTHER" id="PTHR43584:SF3">
    <property type="entry name" value="BIFUNCTIONAL PROTEIN GLMU"/>
    <property type="match status" value="1"/>
</dbReference>
<evidence type="ECO:0000256" key="6">
    <source>
        <dbReference type="ARBA" id="ARBA00007947"/>
    </source>
</evidence>
<comment type="catalytic activity">
    <reaction evidence="18">
        <text>alpha-D-glucosamine 1-phosphate + acetyl-CoA = N-acetyl-alpha-D-glucosamine 1-phosphate + CoA + H(+)</text>
        <dbReference type="Rhea" id="RHEA:13725"/>
        <dbReference type="ChEBI" id="CHEBI:15378"/>
        <dbReference type="ChEBI" id="CHEBI:57287"/>
        <dbReference type="ChEBI" id="CHEBI:57288"/>
        <dbReference type="ChEBI" id="CHEBI:57776"/>
        <dbReference type="ChEBI" id="CHEBI:58516"/>
        <dbReference type="EC" id="2.3.1.157"/>
    </reaction>
</comment>
<dbReference type="SUPFAM" id="SSF53448">
    <property type="entry name" value="Nucleotide-diphospho-sugar transferases"/>
    <property type="match status" value="1"/>
</dbReference>
<comment type="cofactor">
    <cofactor evidence="1">
        <name>Mg(2+)</name>
        <dbReference type="ChEBI" id="CHEBI:18420"/>
    </cofactor>
</comment>
<dbReference type="InterPro" id="IPR029044">
    <property type="entry name" value="Nucleotide-diphossugar_trans"/>
</dbReference>
<dbReference type="Pfam" id="PF00483">
    <property type="entry name" value="NTP_transferase"/>
    <property type="match status" value="1"/>
</dbReference>
<dbReference type="GO" id="GO:0005737">
    <property type="term" value="C:cytoplasm"/>
    <property type="evidence" value="ECO:0007669"/>
    <property type="project" value="UniProtKB-SubCell"/>
</dbReference>
<comment type="similarity">
    <text evidence="6">In the N-terminal section; belongs to the N-acetylglucosamine-1-phosphate uridyltransferase family.</text>
</comment>
<comment type="pathway">
    <text evidence="3">Nucleotide-sugar biosynthesis; UDP-N-acetyl-alpha-D-glucosamine biosynthesis; N-acetyl-alpha-D-glucosamine 1-phosphate from alpha-D-glucosamine 6-phosphate (route II): step 2/2.</text>
</comment>
<comment type="catalytic activity">
    <reaction evidence="19">
        <text>N-acetyl-alpha-D-glucosamine 1-phosphate + UTP + H(+) = UDP-N-acetyl-alpha-D-glucosamine + diphosphate</text>
        <dbReference type="Rhea" id="RHEA:13509"/>
        <dbReference type="ChEBI" id="CHEBI:15378"/>
        <dbReference type="ChEBI" id="CHEBI:33019"/>
        <dbReference type="ChEBI" id="CHEBI:46398"/>
        <dbReference type="ChEBI" id="CHEBI:57705"/>
        <dbReference type="ChEBI" id="CHEBI:57776"/>
        <dbReference type="EC" id="2.7.7.23"/>
    </reaction>
</comment>
<keyword evidence="12" id="KW-0460">Magnesium</keyword>
<dbReference type="GO" id="GO:0008360">
    <property type="term" value="P:regulation of cell shape"/>
    <property type="evidence" value="ECO:0007669"/>
    <property type="project" value="UniProtKB-KW"/>
</dbReference>
<dbReference type="GO" id="GO:0000287">
    <property type="term" value="F:magnesium ion binding"/>
    <property type="evidence" value="ECO:0007669"/>
    <property type="project" value="InterPro"/>
</dbReference>